<proteinExistence type="predicted"/>
<dbReference type="Proteomes" id="UP000887013">
    <property type="component" value="Unassembled WGS sequence"/>
</dbReference>
<evidence type="ECO:0000313" key="2">
    <source>
        <dbReference type="Proteomes" id="UP000887013"/>
    </source>
</evidence>
<sequence length="97" mass="11268">MNPHNPNIVIPIEVLTTYCISGAPLSSRFIVNERKILAQVHGLEPADSVENNLNQHLRTLWEIESIECDTAQERKHDSEFIKEFENNLTFENDRYET</sequence>
<comment type="caution">
    <text evidence="1">The sequence shown here is derived from an EMBL/GenBank/DDBJ whole genome shotgun (WGS) entry which is preliminary data.</text>
</comment>
<keyword evidence="2" id="KW-1185">Reference proteome</keyword>
<accession>A0A8X6UQN5</accession>
<dbReference type="AlphaFoldDB" id="A0A8X6UQN5"/>
<reference evidence="1" key="1">
    <citation type="submission" date="2020-08" db="EMBL/GenBank/DDBJ databases">
        <title>Multicomponent nature underlies the extraordinary mechanical properties of spider dragline silk.</title>
        <authorList>
            <person name="Kono N."/>
            <person name="Nakamura H."/>
            <person name="Mori M."/>
            <person name="Yoshida Y."/>
            <person name="Ohtoshi R."/>
            <person name="Malay A.D."/>
            <person name="Moran D.A.P."/>
            <person name="Tomita M."/>
            <person name="Numata K."/>
            <person name="Arakawa K."/>
        </authorList>
    </citation>
    <scope>NUCLEOTIDE SEQUENCE</scope>
</reference>
<protein>
    <submittedName>
        <fullName evidence="1">Uncharacterized protein</fullName>
    </submittedName>
</protein>
<organism evidence="1 2">
    <name type="scientific">Nephila pilipes</name>
    <name type="common">Giant wood spider</name>
    <name type="synonym">Nephila maculata</name>
    <dbReference type="NCBI Taxonomy" id="299642"/>
    <lineage>
        <taxon>Eukaryota</taxon>
        <taxon>Metazoa</taxon>
        <taxon>Ecdysozoa</taxon>
        <taxon>Arthropoda</taxon>
        <taxon>Chelicerata</taxon>
        <taxon>Arachnida</taxon>
        <taxon>Araneae</taxon>
        <taxon>Araneomorphae</taxon>
        <taxon>Entelegynae</taxon>
        <taxon>Araneoidea</taxon>
        <taxon>Nephilidae</taxon>
        <taxon>Nephila</taxon>
    </lineage>
</organism>
<name>A0A8X6UQN5_NEPPI</name>
<gene>
    <name evidence="1" type="ORF">NPIL_383351</name>
</gene>
<evidence type="ECO:0000313" key="1">
    <source>
        <dbReference type="EMBL" id="GFU38088.1"/>
    </source>
</evidence>
<dbReference type="EMBL" id="BMAW01084327">
    <property type="protein sequence ID" value="GFU38088.1"/>
    <property type="molecule type" value="Genomic_DNA"/>
</dbReference>